<reference evidence="4" key="2">
    <citation type="submission" date="2015-08" db="UniProtKB">
        <authorList>
            <consortium name="WormBaseParasite"/>
        </authorList>
    </citation>
    <scope>IDENTIFICATION</scope>
</reference>
<name>A0A0K0FBB9_STRVS</name>
<accession>A0A0K0FBB9</accession>
<keyword evidence="3" id="KW-1185">Reference proteome</keyword>
<evidence type="ECO:0000313" key="3">
    <source>
        <dbReference type="Proteomes" id="UP000035680"/>
    </source>
</evidence>
<dbReference type="PANTHER" id="PTHR18934">
    <property type="entry name" value="ATP-DEPENDENT RNA HELICASE"/>
    <property type="match status" value="1"/>
</dbReference>
<keyword evidence="2" id="KW-0347">Helicase</keyword>
<evidence type="ECO:0000256" key="2">
    <source>
        <dbReference type="ARBA" id="ARBA00022806"/>
    </source>
</evidence>
<dbReference type="InterPro" id="IPR027417">
    <property type="entry name" value="P-loop_NTPase"/>
</dbReference>
<reference evidence="3" key="1">
    <citation type="submission" date="2014-07" db="EMBL/GenBank/DDBJ databases">
        <authorList>
            <person name="Martin A.A"/>
            <person name="De Silva N."/>
        </authorList>
    </citation>
    <scope>NUCLEOTIDE SEQUENCE</scope>
</reference>
<dbReference type="GO" id="GO:0050684">
    <property type="term" value="P:regulation of mRNA processing"/>
    <property type="evidence" value="ECO:0007669"/>
    <property type="project" value="TreeGrafter"/>
</dbReference>
<dbReference type="GO" id="GO:0005730">
    <property type="term" value="C:nucleolus"/>
    <property type="evidence" value="ECO:0007669"/>
    <property type="project" value="TreeGrafter"/>
</dbReference>
<evidence type="ECO:0000256" key="1">
    <source>
        <dbReference type="ARBA" id="ARBA00022801"/>
    </source>
</evidence>
<dbReference type="GO" id="GO:0045944">
    <property type="term" value="P:positive regulation of transcription by RNA polymerase II"/>
    <property type="evidence" value="ECO:0007669"/>
    <property type="project" value="TreeGrafter"/>
</dbReference>
<dbReference type="GO" id="GO:0043138">
    <property type="term" value="F:3'-5' DNA helicase activity"/>
    <property type="evidence" value="ECO:0007669"/>
    <property type="project" value="TreeGrafter"/>
</dbReference>
<dbReference type="WBParaSite" id="SVE_0612800.1">
    <property type="protein sequence ID" value="SVE_0612800.1"/>
    <property type="gene ID" value="SVE_0612800"/>
</dbReference>
<dbReference type="STRING" id="75913.A0A0K0FBB9"/>
<dbReference type="GO" id="GO:0016887">
    <property type="term" value="F:ATP hydrolysis activity"/>
    <property type="evidence" value="ECO:0007669"/>
    <property type="project" value="TreeGrafter"/>
</dbReference>
<dbReference type="Gene3D" id="3.40.50.300">
    <property type="entry name" value="P-loop containing nucleotide triphosphate hydrolases"/>
    <property type="match status" value="2"/>
</dbReference>
<dbReference type="GO" id="GO:1990904">
    <property type="term" value="C:ribonucleoprotein complex"/>
    <property type="evidence" value="ECO:0007669"/>
    <property type="project" value="TreeGrafter"/>
</dbReference>
<dbReference type="AlphaFoldDB" id="A0A0K0FBB9"/>
<dbReference type="PANTHER" id="PTHR18934:SF119">
    <property type="entry name" value="ATP-DEPENDENT RNA HELICASE A"/>
    <property type="match status" value="1"/>
</dbReference>
<dbReference type="Proteomes" id="UP000035680">
    <property type="component" value="Unassembled WGS sequence"/>
</dbReference>
<dbReference type="GO" id="GO:0003723">
    <property type="term" value="F:RNA binding"/>
    <property type="evidence" value="ECO:0007669"/>
    <property type="project" value="TreeGrafter"/>
</dbReference>
<dbReference type="PROSITE" id="PS00690">
    <property type="entry name" value="DEAH_ATP_HELICASE"/>
    <property type="match status" value="1"/>
</dbReference>
<keyword evidence="2" id="KW-0067">ATP-binding</keyword>
<protein>
    <submittedName>
        <fullName evidence="4">Probable ATP-dependent RNA helicase A (inferred by orthology to a C. elegans protein)</fullName>
    </submittedName>
</protein>
<dbReference type="GO" id="GO:0003724">
    <property type="term" value="F:RNA helicase activity"/>
    <property type="evidence" value="ECO:0007669"/>
    <property type="project" value="TreeGrafter"/>
</dbReference>
<dbReference type="SUPFAM" id="SSF52540">
    <property type="entry name" value="P-loop containing nucleoside triphosphate hydrolases"/>
    <property type="match status" value="1"/>
</dbReference>
<proteinExistence type="predicted"/>
<dbReference type="InterPro" id="IPR002464">
    <property type="entry name" value="DNA/RNA_helicase_DEAH_CS"/>
</dbReference>
<evidence type="ECO:0000313" key="4">
    <source>
        <dbReference type="WBParaSite" id="SVE_0612800.1"/>
    </source>
</evidence>
<keyword evidence="1" id="KW-0378">Hydrolase</keyword>
<keyword evidence="2" id="KW-0547">Nucleotide-binding</keyword>
<organism evidence="3 4">
    <name type="scientific">Strongyloides venezuelensis</name>
    <name type="common">Threadworm</name>
    <dbReference type="NCBI Taxonomy" id="75913"/>
    <lineage>
        <taxon>Eukaryota</taxon>
        <taxon>Metazoa</taxon>
        <taxon>Ecdysozoa</taxon>
        <taxon>Nematoda</taxon>
        <taxon>Chromadorea</taxon>
        <taxon>Rhabditida</taxon>
        <taxon>Tylenchina</taxon>
        <taxon>Panagrolaimomorpha</taxon>
        <taxon>Strongyloidoidea</taxon>
        <taxon>Strongyloididae</taxon>
        <taxon>Strongyloides</taxon>
    </lineage>
</organism>
<sequence>MSQAVEKIVETIGKKLNNLKTDNDQVIVKIEKDEKLFDDIKALYNWLEIFLPEYEFDKNKLPVENFFKINPPTDINIEKIKLKRKNTYTGSTKNFISMWSPPKMNYHCWSNCAISDGMLKDRPVEEISRILQDVESKKNENEGIEKSRRKLPVFKKKDEIIKSVENNDVLLIKAMEFNFIITQSKRLPAISLAKRVAQERYEKLGDSVGYCVRFDKVDPRPFGSILFGTVGTILKKLSSGFCGVSHIIVDEVHEKSLETDLLLIFLKKMLLNE</sequence>